<evidence type="ECO:0000256" key="1">
    <source>
        <dbReference type="SAM" id="Coils"/>
    </source>
</evidence>
<keyword evidence="3" id="KW-1185">Reference proteome</keyword>
<gene>
    <name evidence="2" type="ORF">VPR01S_05_00300</name>
</gene>
<sequence length="248" mass="28807">MDLAKRLEDAQGRAFVFQVEAFWRECLDRDSCALELDLIQTMLTPERYQLIAHYQRLNQEWQQSLGSTSLSDFATLQARVEEVKRLAQQTWGEAANIVFADEFAVYDFSLETQQLATESPDQFVQSYRHLLNQWHKSEAAIGLVSSAAKYERGLSLIPHSYSQTQREQVSSQLAAMYLSDAEANDIQARAQQVAEQTTQTQSYQQQLERLKRTLEQQRQSRFANLTDSEWQQYYDDQISEFRISFFSG</sequence>
<dbReference type="AlphaFoldDB" id="U2ZZ74"/>
<evidence type="ECO:0000313" key="2">
    <source>
        <dbReference type="EMBL" id="GAD66735.1"/>
    </source>
</evidence>
<dbReference type="eggNOG" id="ENOG5032XGE">
    <property type="taxonomic scope" value="Bacteria"/>
</dbReference>
<organism evidence="2 3">
    <name type="scientific">Vibrio proteolyticus NBRC 13287</name>
    <dbReference type="NCBI Taxonomy" id="1219065"/>
    <lineage>
        <taxon>Bacteria</taxon>
        <taxon>Pseudomonadati</taxon>
        <taxon>Pseudomonadota</taxon>
        <taxon>Gammaproteobacteria</taxon>
        <taxon>Vibrionales</taxon>
        <taxon>Vibrionaceae</taxon>
        <taxon>Vibrio</taxon>
    </lineage>
</organism>
<name>U2ZZ74_VIBPR</name>
<feature type="coiled-coil region" evidence="1">
    <location>
        <begin position="193"/>
        <end position="220"/>
    </location>
</feature>
<dbReference type="EMBL" id="BATJ01000005">
    <property type="protein sequence ID" value="GAD66735.1"/>
    <property type="molecule type" value="Genomic_DNA"/>
</dbReference>
<reference evidence="2 3" key="1">
    <citation type="submission" date="2013-09" db="EMBL/GenBank/DDBJ databases">
        <title>Whole genome shotgun sequence of Vibrio proteolyticus NBRC 13287.</title>
        <authorList>
            <person name="Isaki S."/>
            <person name="Hosoyama A."/>
            <person name="Numata M."/>
            <person name="Hashimoto M."/>
            <person name="Hosoyama Y."/>
            <person name="Tsuchikane K."/>
            <person name="Noguchi M."/>
            <person name="Hirakata S."/>
            <person name="Ichikawa N."/>
            <person name="Ohji S."/>
            <person name="Yamazoe A."/>
            <person name="Fujita N."/>
        </authorList>
    </citation>
    <scope>NUCLEOTIDE SEQUENCE [LARGE SCALE GENOMIC DNA]</scope>
    <source>
        <strain evidence="2 3">NBRC 13287</strain>
    </source>
</reference>
<dbReference type="STRING" id="1219065.VPR01S_05_00300"/>
<accession>U2ZZ74</accession>
<dbReference type="Proteomes" id="UP000016570">
    <property type="component" value="Unassembled WGS sequence"/>
</dbReference>
<proteinExistence type="predicted"/>
<protein>
    <submittedName>
        <fullName evidence="2">Uncharacterized protein</fullName>
    </submittedName>
</protein>
<evidence type="ECO:0000313" key="3">
    <source>
        <dbReference type="Proteomes" id="UP000016570"/>
    </source>
</evidence>
<dbReference type="SUPFAM" id="SSF158855">
    <property type="entry name" value="Lipase chaperone-like"/>
    <property type="match status" value="1"/>
</dbReference>
<comment type="caution">
    <text evidence="2">The sequence shown here is derived from an EMBL/GenBank/DDBJ whole genome shotgun (WGS) entry which is preliminary data.</text>
</comment>
<keyword evidence="1" id="KW-0175">Coiled coil</keyword>